<dbReference type="InterPro" id="IPR049326">
    <property type="entry name" value="Rhodopsin_dom_fungi"/>
</dbReference>
<dbReference type="Proteomes" id="UP000803844">
    <property type="component" value="Unassembled WGS sequence"/>
</dbReference>
<evidence type="ECO:0000256" key="4">
    <source>
        <dbReference type="ARBA" id="ARBA00023136"/>
    </source>
</evidence>
<protein>
    <recommendedName>
        <fullName evidence="7">Rhodopsin domain-containing protein</fullName>
    </recommendedName>
</protein>
<dbReference type="OrthoDB" id="5417844at2759"/>
<evidence type="ECO:0000256" key="1">
    <source>
        <dbReference type="ARBA" id="ARBA00004141"/>
    </source>
</evidence>
<dbReference type="Pfam" id="PF20684">
    <property type="entry name" value="Fung_rhodopsin"/>
    <property type="match status" value="1"/>
</dbReference>
<dbReference type="AlphaFoldDB" id="A0A9P5CLZ6"/>
<dbReference type="InterPro" id="IPR052337">
    <property type="entry name" value="SAT4-like"/>
</dbReference>
<reference evidence="8" key="1">
    <citation type="journal article" date="2020" name="Phytopathology">
        <title>Genome sequence of the chestnut blight fungus Cryphonectria parasitica EP155: A fundamental resource for an archetypical invasive plant pathogen.</title>
        <authorList>
            <person name="Crouch J.A."/>
            <person name="Dawe A."/>
            <person name="Aerts A."/>
            <person name="Barry K."/>
            <person name="Churchill A.C.L."/>
            <person name="Grimwood J."/>
            <person name="Hillman B."/>
            <person name="Milgroom M.G."/>
            <person name="Pangilinan J."/>
            <person name="Smith M."/>
            <person name="Salamov A."/>
            <person name="Schmutz J."/>
            <person name="Yadav J."/>
            <person name="Grigoriev I.V."/>
            <person name="Nuss D."/>
        </authorList>
    </citation>
    <scope>NUCLEOTIDE SEQUENCE</scope>
    <source>
        <strain evidence="8">EP155</strain>
    </source>
</reference>
<dbReference type="GO" id="GO:0016020">
    <property type="term" value="C:membrane"/>
    <property type="evidence" value="ECO:0007669"/>
    <property type="project" value="UniProtKB-SubCell"/>
</dbReference>
<evidence type="ECO:0000313" key="9">
    <source>
        <dbReference type="Proteomes" id="UP000803844"/>
    </source>
</evidence>
<organism evidence="8 9">
    <name type="scientific">Cryphonectria parasitica (strain ATCC 38755 / EP155)</name>
    <dbReference type="NCBI Taxonomy" id="660469"/>
    <lineage>
        <taxon>Eukaryota</taxon>
        <taxon>Fungi</taxon>
        <taxon>Dikarya</taxon>
        <taxon>Ascomycota</taxon>
        <taxon>Pezizomycotina</taxon>
        <taxon>Sordariomycetes</taxon>
        <taxon>Sordariomycetidae</taxon>
        <taxon>Diaporthales</taxon>
        <taxon>Cryphonectriaceae</taxon>
        <taxon>Cryphonectria-Endothia species complex</taxon>
        <taxon>Cryphonectria</taxon>
    </lineage>
</organism>
<keyword evidence="2 6" id="KW-0812">Transmembrane</keyword>
<sequence length="194" mass="21644">GQHAAGLPAETVSKFQMSFLAVQEVYFLNAVLTKCALLCLYYRIFGISRRFTIAIYVVGVLVVSYFIVCVVLSIAGCQPVSYFWNKAQAGRCFNEVNFFRANGITNMLLDITVLILPLPMVWRLDLELRQKLAVTGMFLLGSFVCVTSILRILAFRTSKQSDPTYTTIDTATWSSVEQSLGIVCACLPTLRPLF</sequence>
<gene>
    <name evidence="8" type="ORF">M406DRAFT_18111</name>
</gene>
<comment type="subcellular location">
    <subcellularLocation>
        <location evidence="1">Membrane</location>
        <topology evidence="1">Multi-pass membrane protein</topology>
    </subcellularLocation>
</comment>
<feature type="domain" description="Rhodopsin" evidence="7">
    <location>
        <begin position="1"/>
        <end position="194"/>
    </location>
</feature>
<evidence type="ECO:0000256" key="3">
    <source>
        <dbReference type="ARBA" id="ARBA00022989"/>
    </source>
</evidence>
<comment type="similarity">
    <text evidence="5">Belongs to the SAT4 family.</text>
</comment>
<dbReference type="PANTHER" id="PTHR33048">
    <property type="entry name" value="PTH11-LIKE INTEGRAL MEMBRANE PROTEIN (AFU_ORTHOLOGUE AFUA_5G11245)"/>
    <property type="match status" value="1"/>
</dbReference>
<feature type="transmembrane region" description="Helical" evidence="6">
    <location>
        <begin position="134"/>
        <end position="154"/>
    </location>
</feature>
<feature type="non-terminal residue" evidence="8">
    <location>
        <position position="194"/>
    </location>
</feature>
<accession>A0A9P5CLZ6</accession>
<keyword evidence="9" id="KW-1185">Reference proteome</keyword>
<dbReference type="PANTHER" id="PTHR33048:SF47">
    <property type="entry name" value="INTEGRAL MEMBRANE PROTEIN-RELATED"/>
    <property type="match status" value="1"/>
</dbReference>
<comment type="caution">
    <text evidence="8">The sequence shown here is derived from an EMBL/GenBank/DDBJ whole genome shotgun (WGS) entry which is preliminary data.</text>
</comment>
<dbReference type="RefSeq" id="XP_040773716.1">
    <property type="nucleotide sequence ID" value="XM_040915423.1"/>
</dbReference>
<feature type="transmembrane region" description="Helical" evidence="6">
    <location>
        <begin position="103"/>
        <end position="122"/>
    </location>
</feature>
<evidence type="ECO:0000256" key="6">
    <source>
        <dbReference type="SAM" id="Phobius"/>
    </source>
</evidence>
<keyword evidence="4 6" id="KW-0472">Membrane</keyword>
<evidence type="ECO:0000256" key="2">
    <source>
        <dbReference type="ARBA" id="ARBA00022692"/>
    </source>
</evidence>
<keyword evidence="3 6" id="KW-1133">Transmembrane helix</keyword>
<feature type="non-terminal residue" evidence="8">
    <location>
        <position position="1"/>
    </location>
</feature>
<feature type="transmembrane region" description="Helical" evidence="6">
    <location>
        <begin position="54"/>
        <end position="75"/>
    </location>
</feature>
<evidence type="ECO:0000313" key="8">
    <source>
        <dbReference type="EMBL" id="KAF3762737.1"/>
    </source>
</evidence>
<dbReference type="GeneID" id="63832552"/>
<feature type="transmembrane region" description="Helical" evidence="6">
    <location>
        <begin position="25"/>
        <end position="42"/>
    </location>
</feature>
<dbReference type="EMBL" id="MU032350">
    <property type="protein sequence ID" value="KAF3762737.1"/>
    <property type="molecule type" value="Genomic_DNA"/>
</dbReference>
<proteinExistence type="inferred from homology"/>
<name>A0A9P5CLZ6_CRYP1</name>
<evidence type="ECO:0000256" key="5">
    <source>
        <dbReference type="ARBA" id="ARBA00038359"/>
    </source>
</evidence>
<evidence type="ECO:0000259" key="7">
    <source>
        <dbReference type="Pfam" id="PF20684"/>
    </source>
</evidence>